<dbReference type="PANTHER" id="PTHR30523">
    <property type="entry name" value="PHOSPHOENOLPYRUVATE CARBOXYLASE"/>
    <property type="match status" value="1"/>
</dbReference>
<evidence type="ECO:0000256" key="2">
    <source>
        <dbReference type="ARBA" id="ARBA00022419"/>
    </source>
</evidence>
<dbReference type="EMBL" id="LDOU01000109">
    <property type="protein sequence ID" value="KLU99252.1"/>
    <property type="molecule type" value="Genomic_DNA"/>
</dbReference>
<reference evidence="3 4" key="1">
    <citation type="submission" date="2015-05" db="EMBL/GenBank/DDBJ databases">
        <title>Photobacterium galathea sp. nov.</title>
        <authorList>
            <person name="Machado H."/>
            <person name="Gram L."/>
        </authorList>
    </citation>
    <scope>NUCLEOTIDE SEQUENCE [LARGE SCALE GENOMIC DNA]</scope>
    <source>
        <strain evidence="3 4">DSM 22954</strain>
    </source>
</reference>
<dbReference type="InterPro" id="IPR021135">
    <property type="entry name" value="PEP_COase"/>
</dbReference>
<name>A0A0J1GHU4_9GAMM</name>
<proteinExistence type="predicted"/>
<feature type="non-terminal residue" evidence="3">
    <location>
        <position position="118"/>
    </location>
</feature>
<dbReference type="GO" id="GO:0006099">
    <property type="term" value="P:tricarboxylic acid cycle"/>
    <property type="evidence" value="ECO:0007669"/>
    <property type="project" value="InterPro"/>
</dbReference>
<dbReference type="Gene3D" id="1.20.1440.90">
    <property type="entry name" value="Phosphoenolpyruvate/pyruvate domain"/>
    <property type="match status" value="1"/>
</dbReference>
<keyword evidence="4" id="KW-1185">Reference proteome</keyword>
<dbReference type="Proteomes" id="UP000035909">
    <property type="component" value="Unassembled WGS sequence"/>
</dbReference>
<dbReference type="STRING" id="320778.ABT57_24905"/>
<comment type="caution">
    <text evidence="3">The sequence shown here is derived from an EMBL/GenBank/DDBJ whole genome shotgun (WGS) entry which is preliminary data.</text>
</comment>
<evidence type="ECO:0000256" key="1">
    <source>
        <dbReference type="ARBA" id="ARBA00003670"/>
    </source>
</evidence>
<feature type="non-terminal residue" evidence="3">
    <location>
        <position position="1"/>
    </location>
</feature>
<accession>A0A0J1GHU4</accession>
<gene>
    <name evidence="3" type="ORF">ABT57_24905</name>
</gene>
<dbReference type="Pfam" id="PF00311">
    <property type="entry name" value="PEPcase"/>
    <property type="match status" value="1"/>
</dbReference>
<dbReference type="PANTHER" id="PTHR30523:SF6">
    <property type="entry name" value="PHOSPHOENOLPYRUVATE CARBOXYLASE"/>
    <property type="match status" value="1"/>
</dbReference>
<evidence type="ECO:0000313" key="3">
    <source>
        <dbReference type="EMBL" id="KLU99252.1"/>
    </source>
</evidence>
<organism evidence="3 4">
    <name type="scientific">Photobacterium ganghwense</name>
    <dbReference type="NCBI Taxonomy" id="320778"/>
    <lineage>
        <taxon>Bacteria</taxon>
        <taxon>Pseudomonadati</taxon>
        <taxon>Pseudomonadota</taxon>
        <taxon>Gammaproteobacteria</taxon>
        <taxon>Vibrionales</taxon>
        <taxon>Vibrionaceae</taxon>
        <taxon>Photobacterium</taxon>
    </lineage>
</organism>
<dbReference type="AlphaFoldDB" id="A0A0J1GHU4"/>
<comment type="function">
    <text evidence="1">Forms oxaloacetate, a four-carbon dicarboxylic acid source for the tricarboxylic acid cycle.</text>
</comment>
<dbReference type="PATRIC" id="fig|320778.3.peg.5322"/>
<dbReference type="SUPFAM" id="SSF51621">
    <property type="entry name" value="Phosphoenolpyruvate/pyruvate domain"/>
    <property type="match status" value="1"/>
</dbReference>
<protein>
    <recommendedName>
        <fullName evidence="2">Phosphoenolpyruvate carboxylase</fullName>
    </recommendedName>
</protein>
<dbReference type="GO" id="GO:0015977">
    <property type="term" value="P:carbon fixation"/>
    <property type="evidence" value="ECO:0007669"/>
    <property type="project" value="InterPro"/>
</dbReference>
<evidence type="ECO:0000313" key="4">
    <source>
        <dbReference type="Proteomes" id="UP000035909"/>
    </source>
</evidence>
<dbReference type="InterPro" id="IPR015813">
    <property type="entry name" value="Pyrv/PenolPyrv_kinase-like_dom"/>
</dbReference>
<dbReference type="GO" id="GO:0005829">
    <property type="term" value="C:cytosol"/>
    <property type="evidence" value="ECO:0007669"/>
    <property type="project" value="TreeGrafter"/>
</dbReference>
<sequence>GTHTVTCAVMLLSRWKAADLYLSDVNELVSELSMTRCNDAVRALEREDEHEPYRAVLKGLRSLLTETKEILDAKINGQKLAVKAPLQRVEQLWEPLYACYQSLNESGMGIIADGSLLD</sequence>
<dbReference type="GO" id="GO:0008964">
    <property type="term" value="F:phosphoenolpyruvate carboxylase activity"/>
    <property type="evidence" value="ECO:0007669"/>
    <property type="project" value="InterPro"/>
</dbReference>
<dbReference type="RefSeq" id="WP_047887947.1">
    <property type="nucleotide sequence ID" value="NZ_LDOU01000109.1"/>
</dbReference>